<gene>
    <name evidence="1" type="ORF">AQJ91_38625</name>
</gene>
<dbReference type="EMBL" id="LMXB01000098">
    <property type="protein sequence ID" value="KUO15935.1"/>
    <property type="molecule type" value="Genomic_DNA"/>
</dbReference>
<protein>
    <submittedName>
        <fullName evidence="1">Uncharacterized protein</fullName>
    </submittedName>
</protein>
<sequence length="160" mass="17283">MTMPHHALDITLTRPLTLAELQQAARTMPLAANHDATHLMTVVPAKTPGKALNRLRHRMGGRLPIDVITTHYPDSSGQILLNVAFPPVTQTVLRAAADRAGQPPRRFVQLALHRALARHASDEANRLDQEVQHLLAHTPASHFLAAVGCALAHTPGVAPC</sequence>
<proteinExistence type="predicted"/>
<dbReference type="Proteomes" id="UP000053260">
    <property type="component" value="Unassembled WGS sequence"/>
</dbReference>
<dbReference type="OrthoDB" id="4201401at2"/>
<reference evidence="1 2" key="1">
    <citation type="submission" date="2015-10" db="EMBL/GenBank/DDBJ databases">
        <title>Draft genome sequence of Streptomyces sp. RV15, isolated from a marine sponge.</title>
        <authorList>
            <person name="Ruckert C."/>
            <person name="Abdelmohsen U.R."/>
            <person name="Winkler A."/>
            <person name="Hentschel U."/>
            <person name="Kalinowski J."/>
            <person name="Kampfer P."/>
            <person name="Glaeser S."/>
        </authorList>
    </citation>
    <scope>NUCLEOTIDE SEQUENCE [LARGE SCALE GENOMIC DNA]</scope>
    <source>
        <strain evidence="1 2">RV15</strain>
    </source>
</reference>
<dbReference type="STRING" id="909626.AQJ91_38625"/>
<comment type="caution">
    <text evidence="1">The sequence shown here is derived from an EMBL/GenBank/DDBJ whole genome shotgun (WGS) entry which is preliminary data.</text>
</comment>
<dbReference type="RefSeq" id="WP_067031571.1">
    <property type="nucleotide sequence ID" value="NZ_KQ949110.1"/>
</dbReference>
<accession>A0A124IDR3</accession>
<evidence type="ECO:0000313" key="1">
    <source>
        <dbReference type="EMBL" id="KUO15935.1"/>
    </source>
</evidence>
<organism evidence="1 2">
    <name type="scientific">Streptomyces dysideae</name>
    <dbReference type="NCBI Taxonomy" id="909626"/>
    <lineage>
        <taxon>Bacteria</taxon>
        <taxon>Bacillati</taxon>
        <taxon>Actinomycetota</taxon>
        <taxon>Actinomycetes</taxon>
        <taxon>Kitasatosporales</taxon>
        <taxon>Streptomycetaceae</taxon>
        <taxon>Streptomyces</taxon>
    </lineage>
</organism>
<evidence type="ECO:0000313" key="2">
    <source>
        <dbReference type="Proteomes" id="UP000053260"/>
    </source>
</evidence>
<keyword evidence="2" id="KW-1185">Reference proteome</keyword>
<name>A0A124IDR3_9ACTN</name>
<dbReference type="AlphaFoldDB" id="A0A124IDR3"/>